<keyword evidence="3" id="KW-1185">Reference proteome</keyword>
<dbReference type="PROSITE" id="PS50878">
    <property type="entry name" value="RT_POL"/>
    <property type="match status" value="1"/>
</dbReference>
<proteinExistence type="predicted"/>
<dbReference type="AlphaFoldDB" id="A0A388L8P9"/>
<name>A0A388L8P9_CHABU</name>
<evidence type="ECO:0000313" key="3">
    <source>
        <dbReference type="Proteomes" id="UP000265515"/>
    </source>
</evidence>
<dbReference type="Gramene" id="GBG78681">
    <property type="protein sequence ID" value="GBG78681"/>
    <property type="gene ID" value="CBR_g27904"/>
</dbReference>
<gene>
    <name evidence="2" type="ORF">CBR_g27904</name>
</gene>
<dbReference type="EMBL" id="BFEA01000301">
    <property type="protein sequence ID" value="GBG78681.1"/>
    <property type="molecule type" value="Genomic_DNA"/>
</dbReference>
<organism evidence="2 3">
    <name type="scientific">Chara braunii</name>
    <name type="common">Braun's stonewort</name>
    <dbReference type="NCBI Taxonomy" id="69332"/>
    <lineage>
        <taxon>Eukaryota</taxon>
        <taxon>Viridiplantae</taxon>
        <taxon>Streptophyta</taxon>
        <taxon>Charophyceae</taxon>
        <taxon>Charales</taxon>
        <taxon>Characeae</taxon>
        <taxon>Chara</taxon>
    </lineage>
</organism>
<evidence type="ECO:0000313" key="2">
    <source>
        <dbReference type="EMBL" id="GBG78681.1"/>
    </source>
</evidence>
<dbReference type="Pfam" id="PF00078">
    <property type="entry name" value="RVT_1"/>
    <property type="match status" value="1"/>
</dbReference>
<dbReference type="OrthoDB" id="1938625at2759"/>
<sequence>MTVTRSVRQGCPLSPALYVLYVEHLHDMIRENESIVGLQVSPQIQLKLNSFADDTAAITETSHTSTAAITETSHTSTAAMRDTVATFEYYAGARVNWDKSTVLLPAGADLEDFQDMTIIPQGQNTRYLWVLLPAALTNGEQMEGLLAEAMRKMHRWAKGTGLGVIGRIIIANNAVSSTLWYVAPLSAPDNGALREYKSAIRRYMWKNDPYAPQLIYRVRWEKLIQPRALGGLGMLDPHLEATALQMRIVIWLLFEKDDALWKINTLASMAQALKMDQADVEMALLHPQLQRGLAKGAMWSPILEKWRKHSLQQLPPKTVDQILGQSLFGNSLICKQGRPFAWQNEPAAFGRQWLACGVSRIADLWDEEAHNWRTEIQMAEHLRHQPERQDRLRQLKEAIPEEWIHRLRTGERTRGKWVALNTDEPPMKLFRILYRATQEWYGVEAWEMQDSEVCLGEPMTRLPEQDGLIHNHNMRSVVVLEDRVQHAKAKFQPFKPRKHPVELSWDPASWEWKARNT</sequence>
<accession>A0A388L8P9</accession>
<dbReference type="Proteomes" id="UP000265515">
    <property type="component" value="Unassembled WGS sequence"/>
</dbReference>
<feature type="domain" description="Reverse transcriptase" evidence="1">
    <location>
        <begin position="1"/>
        <end position="118"/>
    </location>
</feature>
<dbReference type="InterPro" id="IPR000477">
    <property type="entry name" value="RT_dom"/>
</dbReference>
<protein>
    <recommendedName>
        <fullName evidence="1">Reverse transcriptase domain-containing protein</fullName>
    </recommendedName>
</protein>
<reference evidence="2 3" key="1">
    <citation type="journal article" date="2018" name="Cell">
        <title>The Chara Genome: Secondary Complexity and Implications for Plant Terrestrialization.</title>
        <authorList>
            <person name="Nishiyama T."/>
            <person name="Sakayama H."/>
            <person name="Vries J.D."/>
            <person name="Buschmann H."/>
            <person name="Saint-Marcoux D."/>
            <person name="Ullrich K.K."/>
            <person name="Haas F.B."/>
            <person name="Vanderstraeten L."/>
            <person name="Becker D."/>
            <person name="Lang D."/>
            <person name="Vosolsobe S."/>
            <person name="Rombauts S."/>
            <person name="Wilhelmsson P.K.I."/>
            <person name="Janitza P."/>
            <person name="Kern R."/>
            <person name="Heyl A."/>
            <person name="Rumpler F."/>
            <person name="Villalobos L.I.A.C."/>
            <person name="Clay J.M."/>
            <person name="Skokan R."/>
            <person name="Toyoda A."/>
            <person name="Suzuki Y."/>
            <person name="Kagoshima H."/>
            <person name="Schijlen E."/>
            <person name="Tajeshwar N."/>
            <person name="Catarino B."/>
            <person name="Hetherington A.J."/>
            <person name="Saltykova A."/>
            <person name="Bonnot C."/>
            <person name="Breuninger H."/>
            <person name="Symeonidi A."/>
            <person name="Radhakrishnan G.V."/>
            <person name="Van Nieuwerburgh F."/>
            <person name="Deforce D."/>
            <person name="Chang C."/>
            <person name="Karol K.G."/>
            <person name="Hedrich R."/>
            <person name="Ulvskov P."/>
            <person name="Glockner G."/>
            <person name="Delwiche C.F."/>
            <person name="Petrasek J."/>
            <person name="Van de Peer Y."/>
            <person name="Friml J."/>
            <person name="Beilby M."/>
            <person name="Dolan L."/>
            <person name="Kohara Y."/>
            <person name="Sugano S."/>
            <person name="Fujiyama A."/>
            <person name="Delaux P.-M."/>
            <person name="Quint M."/>
            <person name="TheiBen G."/>
            <person name="Hagemann M."/>
            <person name="Harholt J."/>
            <person name="Dunand C."/>
            <person name="Zachgo S."/>
            <person name="Langdale J."/>
            <person name="Maumus F."/>
            <person name="Straeten D.V.D."/>
            <person name="Gould S.B."/>
            <person name="Rensing S.A."/>
        </authorList>
    </citation>
    <scope>NUCLEOTIDE SEQUENCE [LARGE SCALE GENOMIC DNA]</scope>
    <source>
        <strain evidence="2 3">S276</strain>
    </source>
</reference>
<evidence type="ECO:0000259" key="1">
    <source>
        <dbReference type="PROSITE" id="PS50878"/>
    </source>
</evidence>
<comment type="caution">
    <text evidence="2">The sequence shown here is derived from an EMBL/GenBank/DDBJ whole genome shotgun (WGS) entry which is preliminary data.</text>
</comment>